<evidence type="ECO:0000256" key="5">
    <source>
        <dbReference type="HAMAP-Rule" id="MF_00199"/>
    </source>
</evidence>
<evidence type="ECO:0000313" key="7">
    <source>
        <dbReference type="EMBL" id="OGI37410.1"/>
    </source>
</evidence>
<dbReference type="InterPro" id="IPR029052">
    <property type="entry name" value="Metallo-depent_PP-like"/>
</dbReference>
<dbReference type="CDD" id="cd07422">
    <property type="entry name" value="MPP_ApaH"/>
    <property type="match status" value="1"/>
</dbReference>
<dbReference type="GO" id="GO:0008803">
    <property type="term" value="F:bis(5'-nucleosyl)-tetraphosphatase (symmetrical) activity"/>
    <property type="evidence" value="ECO:0007669"/>
    <property type="project" value="UniProtKB-UniRule"/>
</dbReference>
<sequence>MAVWAIGDIQGCYQPLDRLLKQIRFDTSRDTLWFTGDLVNRGPDSLRVLRFVRGLGDRAITVLGNHDLHLLAVDAGQPARRRDTFDEVLRAPDRRALVDWLRQQPLLHHDHGLGYTMVHAGLLPGWTLDDAARLAAEAEAVLKDARLNDFVAHMYGNLPDRWSEQLHGHDRTRVIINAFTRLRYCDLDGGMDLHQKGAPGSQPADLLPWFAVPKRRNRDLRVVFGHWSTLGRYSDHGVIGLDSGCVWGVELTAVRLDTREPEFVSVPCPRAQSPHG</sequence>
<dbReference type="InterPro" id="IPR004843">
    <property type="entry name" value="Calcineurin-like_PHP"/>
</dbReference>
<dbReference type="EC" id="3.6.1.41" evidence="5"/>
<dbReference type="InterPro" id="IPR004617">
    <property type="entry name" value="ApaH"/>
</dbReference>
<dbReference type="NCBIfam" id="TIGR00668">
    <property type="entry name" value="apaH"/>
    <property type="match status" value="1"/>
</dbReference>
<dbReference type="Gene3D" id="3.60.21.10">
    <property type="match status" value="1"/>
</dbReference>
<evidence type="ECO:0000259" key="6">
    <source>
        <dbReference type="Pfam" id="PF00149"/>
    </source>
</evidence>
<reference evidence="7 8" key="1">
    <citation type="journal article" date="2016" name="Nat. Commun.">
        <title>Thousands of microbial genomes shed light on interconnected biogeochemical processes in an aquifer system.</title>
        <authorList>
            <person name="Anantharaman K."/>
            <person name="Brown C.T."/>
            <person name="Hug L.A."/>
            <person name="Sharon I."/>
            <person name="Castelle C.J."/>
            <person name="Probst A.J."/>
            <person name="Thomas B.C."/>
            <person name="Singh A."/>
            <person name="Wilkins M.J."/>
            <person name="Karaoz U."/>
            <person name="Brodie E.L."/>
            <person name="Williams K.H."/>
            <person name="Hubbard S.S."/>
            <person name="Banfield J.F."/>
        </authorList>
    </citation>
    <scope>NUCLEOTIDE SEQUENCE [LARGE SCALE GENOMIC DNA]</scope>
</reference>
<comment type="similarity">
    <text evidence="2 5">Belongs to the Ap4A hydrolase family.</text>
</comment>
<evidence type="ECO:0000256" key="2">
    <source>
        <dbReference type="ARBA" id="ARBA00005419"/>
    </source>
</evidence>
<dbReference type="SUPFAM" id="SSF56300">
    <property type="entry name" value="Metallo-dependent phosphatases"/>
    <property type="match status" value="1"/>
</dbReference>
<keyword evidence="3 5" id="KW-0378">Hydrolase</keyword>
<dbReference type="PIRSF" id="PIRSF000903">
    <property type="entry name" value="B5n-ttraPtase_sm"/>
    <property type="match status" value="1"/>
</dbReference>
<evidence type="ECO:0000313" key="8">
    <source>
        <dbReference type="Proteomes" id="UP000179334"/>
    </source>
</evidence>
<feature type="domain" description="Calcineurin-like phosphoesterase" evidence="6">
    <location>
        <begin position="1"/>
        <end position="173"/>
    </location>
</feature>
<dbReference type="PANTHER" id="PTHR40942:SF4">
    <property type="entry name" value="CYTOCHROME C5"/>
    <property type="match status" value="1"/>
</dbReference>
<organism evidence="7 8">
    <name type="scientific">Candidatus Muproteobacteria bacterium RBG_16_64_10</name>
    <dbReference type="NCBI Taxonomy" id="1817757"/>
    <lineage>
        <taxon>Bacteria</taxon>
        <taxon>Pseudomonadati</taxon>
        <taxon>Pseudomonadota</taxon>
        <taxon>Candidatus Muproteobacteria</taxon>
    </lineage>
</organism>
<dbReference type="PANTHER" id="PTHR40942">
    <property type="match status" value="1"/>
</dbReference>
<evidence type="ECO:0000256" key="4">
    <source>
        <dbReference type="ARBA" id="ARBA00049417"/>
    </source>
</evidence>
<gene>
    <name evidence="5" type="primary">apaH</name>
    <name evidence="7" type="ORF">A2V91_04150</name>
</gene>
<protein>
    <recommendedName>
        <fullName evidence="5">Bis(5'-nucleosyl)-tetraphosphatase, symmetrical</fullName>
        <ecNumber evidence="5">3.6.1.41</ecNumber>
    </recommendedName>
    <alternativeName>
        <fullName evidence="5">Ap4A hydrolase</fullName>
    </alternativeName>
    <alternativeName>
        <fullName evidence="5">Diadenosine 5',5'''-P1,P4-tetraphosphate pyrophosphohydrolase</fullName>
    </alternativeName>
    <alternativeName>
        <fullName evidence="5">Diadenosine tetraphosphatase</fullName>
    </alternativeName>
</protein>
<dbReference type="NCBIfam" id="NF001204">
    <property type="entry name" value="PRK00166.1"/>
    <property type="match status" value="1"/>
</dbReference>
<evidence type="ECO:0000256" key="1">
    <source>
        <dbReference type="ARBA" id="ARBA00003413"/>
    </source>
</evidence>
<comment type="catalytic activity">
    <reaction evidence="4 5">
        <text>P(1),P(4)-bis(5'-adenosyl) tetraphosphate + H2O = 2 ADP + 2 H(+)</text>
        <dbReference type="Rhea" id="RHEA:24252"/>
        <dbReference type="ChEBI" id="CHEBI:15377"/>
        <dbReference type="ChEBI" id="CHEBI:15378"/>
        <dbReference type="ChEBI" id="CHEBI:58141"/>
        <dbReference type="ChEBI" id="CHEBI:456216"/>
        <dbReference type="EC" id="3.6.1.41"/>
    </reaction>
</comment>
<name>A0A1F6SWU9_9PROT</name>
<accession>A0A1F6SWU9</accession>
<dbReference type="Proteomes" id="UP000179334">
    <property type="component" value="Unassembled WGS sequence"/>
</dbReference>
<comment type="caution">
    <text evidence="7">The sequence shown here is derived from an EMBL/GenBank/DDBJ whole genome shotgun (WGS) entry which is preliminary data.</text>
</comment>
<comment type="function">
    <text evidence="1 5">Hydrolyzes diadenosine 5',5'''-P1,P4-tetraphosphate to yield ADP.</text>
</comment>
<dbReference type="AlphaFoldDB" id="A0A1F6SWU9"/>
<dbReference type="HAMAP" id="MF_00199">
    <property type="entry name" value="ApaH"/>
    <property type="match status" value="1"/>
</dbReference>
<evidence type="ECO:0000256" key="3">
    <source>
        <dbReference type="ARBA" id="ARBA00022801"/>
    </source>
</evidence>
<proteinExistence type="inferred from homology"/>
<dbReference type="Pfam" id="PF00149">
    <property type="entry name" value="Metallophos"/>
    <property type="match status" value="1"/>
</dbReference>
<dbReference type="EMBL" id="MFSR01000092">
    <property type="protein sequence ID" value="OGI37410.1"/>
    <property type="molecule type" value="Genomic_DNA"/>
</dbReference>